<feature type="transmembrane region" description="Helical" evidence="1">
    <location>
        <begin position="6"/>
        <end position="27"/>
    </location>
</feature>
<evidence type="ECO:0000313" key="2">
    <source>
        <dbReference type="EMBL" id="KAF6147314.1"/>
    </source>
</evidence>
<proteinExistence type="predicted"/>
<dbReference type="PANTHER" id="PTHR31134:SF1">
    <property type="entry name" value="TRANSMEMBRANE PROTEIN 128"/>
    <property type="match status" value="1"/>
</dbReference>
<dbReference type="AlphaFoldDB" id="A0A7J7LXM1"/>
<feature type="transmembrane region" description="Helical" evidence="1">
    <location>
        <begin position="71"/>
        <end position="91"/>
    </location>
</feature>
<evidence type="ECO:0000256" key="1">
    <source>
        <dbReference type="SAM" id="Phobius"/>
    </source>
</evidence>
<evidence type="ECO:0000313" key="3">
    <source>
        <dbReference type="Proteomes" id="UP000541444"/>
    </source>
</evidence>
<gene>
    <name evidence="2" type="ORF">GIB67_009797</name>
</gene>
<dbReference type="PANTHER" id="PTHR31134">
    <property type="entry name" value="TRANSMEMBRANE PROTEIN 128"/>
    <property type="match status" value="1"/>
</dbReference>
<protein>
    <submittedName>
        <fullName evidence="2">Uncharacterized protein</fullName>
    </submittedName>
</protein>
<feature type="transmembrane region" description="Helical" evidence="1">
    <location>
        <begin position="98"/>
        <end position="121"/>
    </location>
</feature>
<keyword evidence="1" id="KW-1133">Transmembrane helix</keyword>
<keyword evidence="1" id="KW-0812">Transmembrane</keyword>
<reference evidence="2 3" key="1">
    <citation type="journal article" date="2020" name="IScience">
        <title>Genome Sequencing of the Endangered Kingdonia uniflora (Circaeasteraceae, Ranunculales) Reveals Potential Mechanisms of Evolutionary Specialization.</title>
        <authorList>
            <person name="Sun Y."/>
            <person name="Deng T."/>
            <person name="Zhang A."/>
            <person name="Moore M.J."/>
            <person name="Landis J.B."/>
            <person name="Lin N."/>
            <person name="Zhang H."/>
            <person name="Zhang X."/>
            <person name="Huang J."/>
            <person name="Zhang X."/>
            <person name="Sun H."/>
            <person name="Wang H."/>
        </authorList>
    </citation>
    <scope>NUCLEOTIDE SEQUENCE [LARGE SCALE GENOMIC DNA]</scope>
    <source>
        <strain evidence="2">TB1705</strain>
        <tissue evidence="2">Leaf</tissue>
    </source>
</reference>
<sequence length="136" mass="16069">MENLLWIASVIFIIYFGDRYSNLIYLLWRDERIRRTPMYLGIVGIVLNCGILFYMSLIIRGFRKSDEKWDVLTPAITPFVTLLGLSSYFLFSYALWPIWSSLTLPLLFTLFMACTVLSPYLKFWTFRQPTVVLRTD</sequence>
<keyword evidence="1" id="KW-0472">Membrane</keyword>
<dbReference type="EMBL" id="JACGCM010001927">
    <property type="protein sequence ID" value="KAF6147314.1"/>
    <property type="molecule type" value="Genomic_DNA"/>
</dbReference>
<dbReference type="Proteomes" id="UP000541444">
    <property type="component" value="Unassembled WGS sequence"/>
</dbReference>
<comment type="caution">
    <text evidence="2">The sequence shown here is derived from an EMBL/GenBank/DDBJ whole genome shotgun (WGS) entry which is preliminary data.</text>
</comment>
<accession>A0A7J7LXM1</accession>
<feature type="transmembrane region" description="Helical" evidence="1">
    <location>
        <begin position="39"/>
        <end position="59"/>
    </location>
</feature>
<organism evidence="2 3">
    <name type="scientific">Kingdonia uniflora</name>
    <dbReference type="NCBI Taxonomy" id="39325"/>
    <lineage>
        <taxon>Eukaryota</taxon>
        <taxon>Viridiplantae</taxon>
        <taxon>Streptophyta</taxon>
        <taxon>Embryophyta</taxon>
        <taxon>Tracheophyta</taxon>
        <taxon>Spermatophyta</taxon>
        <taxon>Magnoliopsida</taxon>
        <taxon>Ranunculales</taxon>
        <taxon>Circaeasteraceae</taxon>
        <taxon>Kingdonia</taxon>
    </lineage>
</organism>
<dbReference type="Pfam" id="PF20479">
    <property type="entry name" value="TMEM128"/>
    <property type="match status" value="1"/>
</dbReference>
<keyword evidence="3" id="KW-1185">Reference proteome</keyword>
<name>A0A7J7LXM1_9MAGN</name>
<dbReference type="OrthoDB" id="58903at2759"/>
<dbReference type="InterPro" id="IPR033579">
    <property type="entry name" value="TMEM128"/>
</dbReference>